<dbReference type="AlphaFoldDB" id="A0A2P2CAV0"/>
<feature type="compositionally biased region" description="Basic and acidic residues" evidence="1">
    <location>
        <begin position="1"/>
        <end position="10"/>
    </location>
</feature>
<evidence type="ECO:0008006" key="3">
    <source>
        <dbReference type="Google" id="ProtNLM"/>
    </source>
</evidence>
<organism evidence="2">
    <name type="scientific">metagenome</name>
    <dbReference type="NCBI Taxonomy" id="256318"/>
    <lineage>
        <taxon>unclassified sequences</taxon>
        <taxon>metagenomes</taxon>
    </lineage>
</organism>
<proteinExistence type="predicted"/>
<gene>
    <name evidence="2" type="ORF">NOCA2570039</name>
</gene>
<protein>
    <recommendedName>
        <fullName evidence="3">Bacteriocin-protection protein, YdeI/OmpD-associated family</fullName>
    </recommendedName>
</protein>
<accession>A0A2P2CAV0</accession>
<evidence type="ECO:0000256" key="1">
    <source>
        <dbReference type="SAM" id="MobiDB-lite"/>
    </source>
</evidence>
<name>A0A2P2CAV0_9ZZZZ</name>
<dbReference type="EMBL" id="CZKA01000053">
    <property type="protein sequence ID" value="CUR59124.1"/>
    <property type="molecule type" value="Genomic_DNA"/>
</dbReference>
<sequence>MTPDHAEPETPGRLGGTPERPARFFDSPEEFGAWLALHHDTETVLWMGLKKKGVVDRGLTWEQAVVEALCWGWIDSVAQRIDEESRRQRWTPRKKTSHWSRVNLDLVEKLRAEGRMQPSGLAIWEQRSREEAPYSHERPWAGLPDSYAEQLAASPAATAFWEASTATYRKVCAVWVTSAKQDVTRARRMTQLIECCAQGELVPNQRYGVAPSWLGRAAAAAAEAR</sequence>
<dbReference type="Pfam" id="PF13376">
    <property type="entry name" value="OmdA"/>
    <property type="match status" value="1"/>
</dbReference>
<feature type="region of interest" description="Disordered" evidence="1">
    <location>
        <begin position="1"/>
        <end position="20"/>
    </location>
</feature>
<evidence type="ECO:0000313" key="2">
    <source>
        <dbReference type="EMBL" id="CUR59124.1"/>
    </source>
</evidence>
<reference evidence="2" key="1">
    <citation type="submission" date="2015-08" db="EMBL/GenBank/DDBJ databases">
        <authorList>
            <person name="Babu N.S."/>
            <person name="Beckwith C.J."/>
            <person name="Beseler K.G."/>
            <person name="Brison A."/>
            <person name="Carone J.V."/>
            <person name="Caskin T.P."/>
            <person name="Diamond M."/>
            <person name="Durham M.E."/>
            <person name="Foxe J.M."/>
            <person name="Go M."/>
            <person name="Henderson B.A."/>
            <person name="Jones I.B."/>
            <person name="McGettigan J.A."/>
            <person name="Micheletti S.J."/>
            <person name="Nasrallah M.E."/>
            <person name="Ortiz D."/>
            <person name="Piller C.R."/>
            <person name="Privatt S.R."/>
            <person name="Schneider S.L."/>
            <person name="Sharp S."/>
            <person name="Smith T.C."/>
            <person name="Stanton J.D."/>
            <person name="Ullery H.E."/>
            <person name="Wilson R.J."/>
            <person name="Serrano M.G."/>
            <person name="Buck G."/>
            <person name="Lee V."/>
            <person name="Wang Y."/>
            <person name="Carvalho R."/>
            <person name="Voegtly L."/>
            <person name="Shi R."/>
            <person name="Duckworth R."/>
            <person name="Johnson A."/>
            <person name="Loviza R."/>
            <person name="Walstead R."/>
            <person name="Shah Z."/>
            <person name="Kiflezghi M."/>
            <person name="Wade K."/>
            <person name="Ball S.L."/>
            <person name="Bradley K.W."/>
            <person name="Asai D.J."/>
            <person name="Bowman C.A."/>
            <person name="Russell D.A."/>
            <person name="Pope W.H."/>
            <person name="Jacobs-Sera D."/>
            <person name="Hendrix R.W."/>
            <person name="Hatfull G.F."/>
        </authorList>
    </citation>
    <scope>NUCLEOTIDE SEQUENCE</scope>
</reference>